<reference evidence="6 7" key="1">
    <citation type="submission" date="2021-11" db="EMBL/GenBank/DDBJ databases">
        <title>Genomic of Niabella pedocola.</title>
        <authorList>
            <person name="Wu T."/>
        </authorList>
    </citation>
    <scope>NUCLEOTIDE SEQUENCE [LARGE SCALE GENOMIC DNA]</scope>
    <source>
        <strain evidence="6 7">JCM 31011</strain>
    </source>
</reference>
<evidence type="ECO:0000256" key="1">
    <source>
        <dbReference type="ARBA" id="ARBA00004496"/>
    </source>
</evidence>
<organism evidence="6 7">
    <name type="scientific">Niabella pedocola</name>
    <dbReference type="NCBI Taxonomy" id="1752077"/>
    <lineage>
        <taxon>Bacteria</taxon>
        <taxon>Pseudomonadati</taxon>
        <taxon>Bacteroidota</taxon>
        <taxon>Chitinophagia</taxon>
        <taxon>Chitinophagales</taxon>
        <taxon>Chitinophagaceae</taxon>
        <taxon>Niabella</taxon>
    </lineage>
</organism>
<name>A0ABS8PTG4_9BACT</name>
<dbReference type="InterPro" id="IPR036388">
    <property type="entry name" value="WH-like_DNA-bd_sf"/>
</dbReference>
<dbReference type="InterPro" id="IPR000944">
    <property type="entry name" value="Tscrpt_reg_Rrf2"/>
</dbReference>
<dbReference type="Proteomes" id="UP001199816">
    <property type="component" value="Unassembled WGS sequence"/>
</dbReference>
<comment type="caution">
    <text evidence="6">The sequence shown here is derived from an EMBL/GenBank/DDBJ whole genome shotgun (WGS) entry which is preliminary data.</text>
</comment>
<dbReference type="InterPro" id="IPR019903">
    <property type="entry name" value="RIC_family"/>
</dbReference>
<dbReference type="Pfam" id="PF01814">
    <property type="entry name" value="Hemerythrin"/>
    <property type="match status" value="1"/>
</dbReference>
<keyword evidence="3" id="KW-0479">Metal-binding</keyword>
<evidence type="ECO:0000259" key="5">
    <source>
        <dbReference type="Pfam" id="PF01814"/>
    </source>
</evidence>
<evidence type="ECO:0000313" key="7">
    <source>
        <dbReference type="Proteomes" id="UP001199816"/>
    </source>
</evidence>
<evidence type="ECO:0000256" key="2">
    <source>
        <dbReference type="ARBA" id="ARBA00022490"/>
    </source>
</evidence>
<sequence length="394" mass="45171">MFSKTCEYAIRAMIFIAQQTRNRERLSIIEIANGIDTPEYFIAKILQELSRKKIVLSLKGPTRGFYHDEAAFEHSLADIVTAVDSNSIFTRCGLGLREYSKHSPARFMINLKRSGKGTHQMLAQAKLSTFFKTLNFFKKIKDKKVFIHFFNLLPKSNIMNITAQTIIGALVAQDYRTALVFKNYGIDFCCKSNRTIAEACEKKRLPLDPLIDTLTNAARTISIATPDFNAWPEDLLADYIEKKHHRYVSTRTPEIISFLNKLVRAHGNQHQQLIELDQLFNESAKDLAAHLKNEEQILFPYIRKMVETGRATAPFGTVQHPIEAMLYEHNNEGERFRKMAALTNNYTPPEGACNTYKATFSLLKEFEVDLHLHIHLENNILFPKALLLEQNLCN</sequence>
<keyword evidence="4" id="KW-0408">Iron</keyword>
<evidence type="ECO:0000313" key="6">
    <source>
        <dbReference type="EMBL" id="MCD2424362.1"/>
    </source>
</evidence>
<dbReference type="EMBL" id="JAJNEC010000005">
    <property type="protein sequence ID" value="MCD2424362.1"/>
    <property type="molecule type" value="Genomic_DNA"/>
</dbReference>
<dbReference type="PANTHER" id="PTHR36438:SF1">
    <property type="entry name" value="IRON-SULFUR CLUSTER REPAIR PROTEIN YTFE"/>
    <property type="match status" value="1"/>
</dbReference>
<dbReference type="Pfam" id="PF04405">
    <property type="entry name" value="ScdA_N"/>
    <property type="match status" value="1"/>
</dbReference>
<dbReference type="RefSeq" id="WP_231006021.1">
    <property type="nucleotide sequence ID" value="NZ_JAJNEC010000005.1"/>
</dbReference>
<dbReference type="SUPFAM" id="SSF46785">
    <property type="entry name" value="Winged helix' DNA-binding domain"/>
    <property type="match status" value="1"/>
</dbReference>
<dbReference type="InterPro" id="IPR036390">
    <property type="entry name" value="WH_DNA-bd_sf"/>
</dbReference>
<dbReference type="InterPro" id="IPR038062">
    <property type="entry name" value="ScdA-like_N_sf"/>
</dbReference>
<dbReference type="Gene3D" id="1.10.3910.10">
    <property type="entry name" value="SP0561-like"/>
    <property type="match status" value="1"/>
</dbReference>
<dbReference type="NCBIfam" id="TIGR03652">
    <property type="entry name" value="FeS_repair_RIC"/>
    <property type="match status" value="1"/>
</dbReference>
<proteinExistence type="predicted"/>
<dbReference type="Pfam" id="PF02082">
    <property type="entry name" value="Rrf2"/>
    <property type="match status" value="1"/>
</dbReference>
<evidence type="ECO:0000256" key="3">
    <source>
        <dbReference type="ARBA" id="ARBA00022723"/>
    </source>
</evidence>
<feature type="domain" description="Hemerythrin-like" evidence="5">
    <location>
        <begin position="242"/>
        <end position="385"/>
    </location>
</feature>
<protein>
    <submittedName>
        <fullName evidence="6">Iron-sulfur cluster repair di-iron protein</fullName>
    </submittedName>
</protein>
<dbReference type="PROSITE" id="PS51197">
    <property type="entry name" value="HTH_RRF2_2"/>
    <property type="match status" value="1"/>
</dbReference>
<keyword evidence="2" id="KW-0963">Cytoplasm</keyword>
<accession>A0ABS8PTG4</accession>
<keyword evidence="7" id="KW-1185">Reference proteome</keyword>
<gene>
    <name evidence="6" type="primary">ric</name>
    <name evidence="6" type="ORF">LQ567_16400</name>
</gene>
<dbReference type="Gene3D" id="1.10.10.10">
    <property type="entry name" value="Winged helix-like DNA-binding domain superfamily/Winged helix DNA-binding domain"/>
    <property type="match status" value="1"/>
</dbReference>
<dbReference type="PANTHER" id="PTHR36438">
    <property type="entry name" value="IRON-SULFUR CLUSTER REPAIR PROTEIN YTFE"/>
    <property type="match status" value="1"/>
</dbReference>
<evidence type="ECO:0000256" key="4">
    <source>
        <dbReference type="ARBA" id="ARBA00023004"/>
    </source>
</evidence>
<dbReference type="InterPro" id="IPR012312">
    <property type="entry name" value="Hemerythrin-like"/>
</dbReference>
<comment type="subcellular location">
    <subcellularLocation>
        <location evidence="1">Cytoplasm</location>
    </subcellularLocation>
</comment>
<dbReference type="Gene3D" id="1.20.120.520">
    <property type="entry name" value="nmb1532 protein domain like"/>
    <property type="match status" value="1"/>
</dbReference>